<dbReference type="STRING" id="314230.DSM3645_03383"/>
<sequence>MSPTKRQTDMLPLADSRHGVAIVN</sequence>
<feature type="region of interest" description="Disordered" evidence="1">
    <location>
        <begin position="1"/>
        <end position="24"/>
    </location>
</feature>
<dbReference type="EMBL" id="AANZ01000014">
    <property type="protein sequence ID" value="EAQ79486.1"/>
    <property type="molecule type" value="Genomic_DNA"/>
</dbReference>
<organism evidence="2 3">
    <name type="scientific">Blastopirellula marina DSM 3645</name>
    <dbReference type="NCBI Taxonomy" id="314230"/>
    <lineage>
        <taxon>Bacteria</taxon>
        <taxon>Pseudomonadati</taxon>
        <taxon>Planctomycetota</taxon>
        <taxon>Planctomycetia</taxon>
        <taxon>Pirellulales</taxon>
        <taxon>Pirellulaceae</taxon>
        <taxon>Blastopirellula</taxon>
    </lineage>
</organism>
<dbReference type="HOGENOM" id="CLU_3420830_0_0_0"/>
<evidence type="ECO:0000256" key="1">
    <source>
        <dbReference type="SAM" id="MobiDB-lite"/>
    </source>
</evidence>
<gene>
    <name evidence="2" type="ORF">DSM3645_03383</name>
</gene>
<evidence type="ECO:0000313" key="2">
    <source>
        <dbReference type="EMBL" id="EAQ79486.1"/>
    </source>
</evidence>
<evidence type="ECO:0000313" key="3">
    <source>
        <dbReference type="Proteomes" id="UP000004358"/>
    </source>
</evidence>
<name>A3ZVZ0_9BACT</name>
<reference evidence="2 3" key="1">
    <citation type="submission" date="2006-02" db="EMBL/GenBank/DDBJ databases">
        <authorList>
            <person name="Amann R."/>
            <person name="Ferriera S."/>
            <person name="Johnson J."/>
            <person name="Kravitz S."/>
            <person name="Halpern A."/>
            <person name="Remington K."/>
            <person name="Beeson K."/>
            <person name="Tran B."/>
            <person name="Rogers Y.-H."/>
            <person name="Friedman R."/>
            <person name="Venter J.C."/>
        </authorList>
    </citation>
    <scope>NUCLEOTIDE SEQUENCE [LARGE SCALE GENOMIC DNA]</scope>
    <source>
        <strain evidence="2 3">DSM 3645</strain>
    </source>
</reference>
<protein>
    <submittedName>
        <fullName evidence="2">Uncharacterized protein</fullName>
    </submittedName>
</protein>
<dbReference type="Proteomes" id="UP000004358">
    <property type="component" value="Unassembled WGS sequence"/>
</dbReference>
<dbReference type="AlphaFoldDB" id="A3ZVZ0"/>
<proteinExistence type="predicted"/>
<comment type="caution">
    <text evidence="2">The sequence shown here is derived from an EMBL/GenBank/DDBJ whole genome shotgun (WGS) entry which is preliminary data.</text>
</comment>
<accession>A3ZVZ0</accession>